<dbReference type="SUPFAM" id="SSF55729">
    <property type="entry name" value="Acyl-CoA N-acyltransferases (Nat)"/>
    <property type="match status" value="1"/>
</dbReference>
<dbReference type="Gene3D" id="3.40.630.30">
    <property type="match status" value="1"/>
</dbReference>
<dbReference type="GO" id="GO:0016787">
    <property type="term" value="F:hydrolase activity"/>
    <property type="evidence" value="ECO:0007669"/>
    <property type="project" value="UniProtKB-KW"/>
</dbReference>
<gene>
    <name evidence="1" type="ORF">B7Z12_17800</name>
</gene>
<reference evidence="1 2" key="1">
    <citation type="submission" date="2017-03" db="EMBL/GenBank/DDBJ databases">
        <title>Lifting the veil on microbial sulfur biogeochemistry in mining wastewaters.</title>
        <authorList>
            <person name="Kantor R.S."/>
            <person name="Colenbrander Nelson T."/>
            <person name="Marshall S."/>
            <person name="Bennett D."/>
            <person name="Apte S."/>
            <person name="Camacho D."/>
            <person name="Thomas B.C."/>
            <person name="Warren L.A."/>
            <person name="Banfield J.F."/>
        </authorList>
    </citation>
    <scope>NUCLEOTIDE SEQUENCE [LARGE SCALE GENOMIC DNA]</scope>
    <source>
        <strain evidence="1">32-67-7</strain>
    </source>
</reference>
<dbReference type="InterPro" id="IPR039968">
    <property type="entry name" value="BcerS-like"/>
</dbReference>
<dbReference type="PANTHER" id="PTHR41368:SF1">
    <property type="entry name" value="PROTEIN YGHO"/>
    <property type="match status" value="1"/>
</dbReference>
<proteinExistence type="predicted"/>
<dbReference type="AlphaFoldDB" id="A0A258CVF4"/>
<accession>A0A258CVF4</accession>
<sequence length="384" mass="43234">MPFDSTNADLSVIPVKTPAELKRFIALPARLNAKDPNWITPLLMERTDALTPKTNPFFDHAEVQLFLATRGGRDVGRISAQIDQLTPQPTEGRLDGHFGMIAAEDDAAVFNVLFRAAEDWLRARGRTHAVGPFNLSINEEVGLLVWGFDTPPMVLMGHDPVYAGQRVEEQGYAKAQDLFAYKADETGDIPEIAQRRVKRGLPSGVVLRQLDMSRYDQEVQTLTEILNDAWSDNWGFTPTTEAETRQLAKSLKQVIDQRLVWFAEIDGEAAGVVVFLPNVNEAIADLKGKLLPFGWAKLLWRLKVKGVKSARIPLMGVKKKFQTSQRGRMLPFWMMKASRDMAMSLGYNRYEISWVLEANKAMTHIAENVGGTHYKTYRVYEKAL</sequence>
<dbReference type="Proteomes" id="UP000215616">
    <property type="component" value="Unassembled WGS sequence"/>
</dbReference>
<comment type="caution">
    <text evidence="1">The sequence shown here is derived from an EMBL/GenBank/DDBJ whole genome shotgun (WGS) entry which is preliminary data.</text>
</comment>
<evidence type="ECO:0000313" key="1">
    <source>
        <dbReference type="EMBL" id="OYW99596.1"/>
    </source>
</evidence>
<dbReference type="EMBL" id="NCDQ01000384">
    <property type="protein sequence ID" value="OYW99596.1"/>
    <property type="molecule type" value="Genomic_DNA"/>
</dbReference>
<evidence type="ECO:0000313" key="2">
    <source>
        <dbReference type="Proteomes" id="UP000215616"/>
    </source>
</evidence>
<keyword evidence="1" id="KW-0378">Hydrolase</keyword>
<organism evidence="1 2">
    <name type="scientific">Caulobacter vibrioides</name>
    <name type="common">Caulobacter crescentus</name>
    <dbReference type="NCBI Taxonomy" id="155892"/>
    <lineage>
        <taxon>Bacteria</taxon>
        <taxon>Pseudomonadati</taxon>
        <taxon>Pseudomonadota</taxon>
        <taxon>Alphaproteobacteria</taxon>
        <taxon>Caulobacterales</taxon>
        <taxon>Caulobacteraceae</taxon>
        <taxon>Caulobacter</taxon>
    </lineage>
</organism>
<name>A0A258CVF4_CAUVI</name>
<dbReference type="PANTHER" id="PTHR41368">
    <property type="entry name" value="PROTEIN YGHO"/>
    <property type="match status" value="1"/>
</dbReference>
<protein>
    <submittedName>
        <fullName evidence="1">dATP pyrophosphohydrolase</fullName>
    </submittedName>
</protein>
<dbReference type="InterPro" id="IPR016181">
    <property type="entry name" value="Acyl_CoA_acyltransferase"/>
</dbReference>